<gene>
    <name evidence="7" type="ORF">TcarDRAFT_1050</name>
</gene>
<evidence type="ECO:0000256" key="5">
    <source>
        <dbReference type="ARBA" id="ARBA00023136"/>
    </source>
</evidence>
<comment type="similarity">
    <text evidence="2">Belongs to the oxidase-dependent Fe transporter (OFeT) (TC 9.A.10.1) family.</text>
</comment>
<dbReference type="GO" id="GO:0033573">
    <property type="term" value="C:high-affinity iron permease complex"/>
    <property type="evidence" value="ECO:0007669"/>
    <property type="project" value="InterPro"/>
</dbReference>
<reference evidence="7 8" key="2">
    <citation type="submission" date="2007-01" db="EMBL/GenBank/DDBJ databases">
        <title>Sequencing of the draft genome and assembly of Thermosinus carboxydivorans Nor1.</title>
        <authorList>
            <consortium name="US DOE Joint Genome Institute (JGI-PGF)"/>
            <person name="Copeland A."/>
            <person name="Lucas S."/>
            <person name="Lapidus A."/>
            <person name="Barry K."/>
            <person name="Glavina del Rio T."/>
            <person name="Dalin E."/>
            <person name="Tice H."/>
            <person name="Bruce D."/>
            <person name="Pitluck S."/>
            <person name="Richardson P."/>
        </authorList>
    </citation>
    <scope>NUCLEOTIDE SEQUENCE [LARGE SCALE GENOMIC DNA]</scope>
    <source>
        <strain evidence="7 8">Nor1</strain>
    </source>
</reference>
<evidence type="ECO:0000256" key="6">
    <source>
        <dbReference type="SAM" id="Phobius"/>
    </source>
</evidence>
<dbReference type="AlphaFoldDB" id="A1HQR7"/>
<evidence type="ECO:0000313" key="8">
    <source>
        <dbReference type="Proteomes" id="UP000005139"/>
    </source>
</evidence>
<reference evidence="7 8" key="1">
    <citation type="submission" date="2007-01" db="EMBL/GenBank/DDBJ databases">
        <title>Annotation of the draft genome assembly of Thermosinus carboxydivorans Nor1.</title>
        <authorList>
            <consortium name="US DOE Joint Genome Institute (JGI-ORNL)"/>
            <person name="Larimer F."/>
            <person name="Land M."/>
            <person name="Hauser L."/>
        </authorList>
    </citation>
    <scope>NUCLEOTIDE SEQUENCE [LARGE SCALE GENOMIC DNA]</scope>
    <source>
        <strain evidence="7 8">Nor1</strain>
    </source>
</reference>
<dbReference type="PANTHER" id="PTHR31632">
    <property type="entry name" value="IRON TRANSPORTER FTH1"/>
    <property type="match status" value="1"/>
</dbReference>
<dbReference type="EMBL" id="AAWL01000008">
    <property type="protein sequence ID" value="EAX47628.1"/>
    <property type="molecule type" value="Genomic_DNA"/>
</dbReference>
<evidence type="ECO:0000256" key="1">
    <source>
        <dbReference type="ARBA" id="ARBA00004141"/>
    </source>
</evidence>
<dbReference type="Pfam" id="PF03239">
    <property type="entry name" value="FTR1"/>
    <property type="match status" value="1"/>
</dbReference>
<feature type="transmembrane region" description="Helical" evidence="6">
    <location>
        <begin position="74"/>
        <end position="94"/>
    </location>
</feature>
<protein>
    <submittedName>
        <fullName evidence="7">Iron permease FTR1</fullName>
    </submittedName>
</protein>
<feature type="transmembrane region" description="Helical" evidence="6">
    <location>
        <begin position="38"/>
        <end position="62"/>
    </location>
</feature>
<name>A1HQR7_9FIRM</name>
<comment type="caution">
    <text evidence="7">The sequence shown here is derived from an EMBL/GenBank/DDBJ whole genome shotgun (WGS) entry which is preliminary data.</text>
</comment>
<dbReference type="PANTHER" id="PTHR31632:SF2">
    <property type="entry name" value="PLASMA MEMBRANE IRON PERMEASE"/>
    <property type="match status" value="1"/>
</dbReference>
<evidence type="ECO:0000256" key="3">
    <source>
        <dbReference type="ARBA" id="ARBA00022692"/>
    </source>
</evidence>
<dbReference type="eggNOG" id="COG0672">
    <property type="taxonomic scope" value="Bacteria"/>
</dbReference>
<dbReference type="GO" id="GO:0015093">
    <property type="term" value="F:ferrous iron transmembrane transporter activity"/>
    <property type="evidence" value="ECO:0007669"/>
    <property type="project" value="TreeGrafter"/>
</dbReference>
<dbReference type="RefSeq" id="WP_007289357.1">
    <property type="nucleotide sequence ID" value="NZ_AAWL01000008.1"/>
</dbReference>
<evidence type="ECO:0000256" key="2">
    <source>
        <dbReference type="ARBA" id="ARBA00008333"/>
    </source>
</evidence>
<feature type="transmembrane region" description="Helical" evidence="6">
    <location>
        <begin position="106"/>
        <end position="127"/>
    </location>
</feature>
<sequence length="279" mass="29804" precursor="true">MLATLIVTLREGVEAALIIGIILSYLHKIGLEREGRKVWLGTALATVLSIVGGFGVFLIMGTTTEGLFQQLLEGFAMLTAVIVLTYMVFWMHGGGKGMTASINAKVQAAVSSSSVTALAVLAFVSVLREGVETVLFLIGTTSSSTPGEALAGGLLGLIMAVVVGYVVFKSSRKVNIAAFFKWTSVLLLFMAAGMLSNAIGEFHEANLLPPIAKRIWDTSGFLSEDDFFGGIMMALFGYNSSPSLFQVISYVSYLAGTMYMFFRTPQKIHSTNGGTQHAE</sequence>
<dbReference type="InterPro" id="IPR004923">
    <property type="entry name" value="FTR1/Fip1/EfeU"/>
</dbReference>
<proteinExistence type="inferred from homology"/>
<dbReference type="Proteomes" id="UP000005139">
    <property type="component" value="Unassembled WGS sequence"/>
</dbReference>
<feature type="transmembrane region" description="Helical" evidence="6">
    <location>
        <begin position="179"/>
        <end position="199"/>
    </location>
</feature>
<evidence type="ECO:0000313" key="7">
    <source>
        <dbReference type="EMBL" id="EAX47628.1"/>
    </source>
</evidence>
<accession>A1HQR7</accession>
<evidence type="ECO:0000256" key="4">
    <source>
        <dbReference type="ARBA" id="ARBA00022989"/>
    </source>
</evidence>
<organism evidence="7 8">
    <name type="scientific">Thermosinus carboxydivorans Nor1</name>
    <dbReference type="NCBI Taxonomy" id="401526"/>
    <lineage>
        <taxon>Bacteria</taxon>
        <taxon>Bacillati</taxon>
        <taxon>Bacillota</taxon>
        <taxon>Negativicutes</taxon>
        <taxon>Selenomonadales</taxon>
        <taxon>Sporomusaceae</taxon>
        <taxon>Thermosinus</taxon>
    </lineage>
</organism>
<keyword evidence="5 6" id="KW-0472">Membrane</keyword>
<keyword evidence="4 6" id="KW-1133">Transmembrane helix</keyword>
<keyword evidence="8" id="KW-1185">Reference proteome</keyword>
<keyword evidence="3 6" id="KW-0812">Transmembrane</keyword>
<feature type="transmembrane region" description="Helical" evidence="6">
    <location>
        <begin position="243"/>
        <end position="262"/>
    </location>
</feature>
<feature type="transmembrane region" description="Helical" evidence="6">
    <location>
        <begin position="147"/>
        <end position="167"/>
    </location>
</feature>
<feature type="transmembrane region" description="Helical" evidence="6">
    <location>
        <begin position="6"/>
        <end position="26"/>
    </location>
</feature>
<comment type="subcellular location">
    <subcellularLocation>
        <location evidence="1">Membrane</location>
        <topology evidence="1">Multi-pass membrane protein</topology>
    </subcellularLocation>
</comment>